<protein>
    <recommendedName>
        <fullName evidence="4">Replication protein</fullName>
    </recommendedName>
</protein>
<sequence length="313" mass="34992">MPIIPFGSLVDDETSLEDLLASLLSDQEGILSTDSALKPSRQRSTVELLQAIRGISSRKDLRLCGLNWKCGSGIFCPRCTPRLNGYLIPAVAQAVREAHFSAFATFNIAHRPGDKLLTLKGAMSAGWTQTTSGADWSKLREKHGVSGWVRAWDFTYSEWAGWNPHIPVIFTFEKIPDLTEFRQEISHRWVHGLRKSGHDALAVRQYVRERYGTPDQLARYLLHNDPMRHTPERNGMVAPSSTIGDILGAMADAVQDGDIDAPAIRLWREYEGALFRQHAVTPSQSVRPALTEARRRAKNGWQGQRVTASGTHR</sequence>
<keyword evidence="3" id="KW-1185">Reference proteome</keyword>
<dbReference type="Proteomes" id="UP001321498">
    <property type="component" value="Chromosome"/>
</dbReference>
<feature type="region of interest" description="Disordered" evidence="1">
    <location>
        <begin position="294"/>
        <end position="313"/>
    </location>
</feature>
<gene>
    <name evidence="2" type="ORF">GCM10025866_13970</name>
</gene>
<accession>A0ABN6XPX1</accession>
<evidence type="ECO:0000256" key="1">
    <source>
        <dbReference type="SAM" id="MobiDB-lite"/>
    </source>
</evidence>
<name>A0ABN6XPX1_9MICO</name>
<proteinExistence type="predicted"/>
<evidence type="ECO:0000313" key="2">
    <source>
        <dbReference type="EMBL" id="BDZ45488.1"/>
    </source>
</evidence>
<dbReference type="EMBL" id="AP027731">
    <property type="protein sequence ID" value="BDZ45488.1"/>
    <property type="molecule type" value="Genomic_DNA"/>
</dbReference>
<organism evidence="2 3">
    <name type="scientific">Naasia aerilata</name>
    <dbReference type="NCBI Taxonomy" id="1162966"/>
    <lineage>
        <taxon>Bacteria</taxon>
        <taxon>Bacillati</taxon>
        <taxon>Actinomycetota</taxon>
        <taxon>Actinomycetes</taxon>
        <taxon>Micrococcales</taxon>
        <taxon>Microbacteriaceae</taxon>
        <taxon>Naasia</taxon>
    </lineage>
</organism>
<reference evidence="3" key="1">
    <citation type="journal article" date="2019" name="Int. J. Syst. Evol. Microbiol.">
        <title>The Global Catalogue of Microorganisms (GCM) 10K type strain sequencing project: providing services to taxonomists for standard genome sequencing and annotation.</title>
        <authorList>
            <consortium name="The Broad Institute Genomics Platform"/>
            <consortium name="The Broad Institute Genome Sequencing Center for Infectious Disease"/>
            <person name="Wu L."/>
            <person name="Ma J."/>
        </authorList>
    </citation>
    <scope>NUCLEOTIDE SEQUENCE [LARGE SCALE GENOMIC DNA]</scope>
    <source>
        <strain evidence="3">NBRC 108725</strain>
    </source>
</reference>
<evidence type="ECO:0008006" key="4">
    <source>
        <dbReference type="Google" id="ProtNLM"/>
    </source>
</evidence>
<evidence type="ECO:0000313" key="3">
    <source>
        <dbReference type="Proteomes" id="UP001321498"/>
    </source>
</evidence>
<feature type="compositionally biased region" description="Polar residues" evidence="1">
    <location>
        <begin position="301"/>
        <end position="313"/>
    </location>
</feature>